<dbReference type="Proteomes" id="UP000319160">
    <property type="component" value="Unassembled WGS sequence"/>
</dbReference>
<evidence type="ECO:0000313" key="2">
    <source>
        <dbReference type="Proteomes" id="UP000319160"/>
    </source>
</evidence>
<accession>A0A553I8W6</accession>
<protein>
    <submittedName>
        <fullName evidence="1">Uncharacterized protein</fullName>
    </submittedName>
</protein>
<gene>
    <name evidence="1" type="ORF">FHL15_002546</name>
</gene>
<evidence type="ECO:0000313" key="1">
    <source>
        <dbReference type="EMBL" id="TRX96644.1"/>
    </source>
</evidence>
<comment type="caution">
    <text evidence="1">The sequence shown here is derived from an EMBL/GenBank/DDBJ whole genome shotgun (WGS) entry which is preliminary data.</text>
</comment>
<organism evidence="1 2">
    <name type="scientific">Xylaria flabelliformis</name>
    <dbReference type="NCBI Taxonomy" id="2512241"/>
    <lineage>
        <taxon>Eukaryota</taxon>
        <taxon>Fungi</taxon>
        <taxon>Dikarya</taxon>
        <taxon>Ascomycota</taxon>
        <taxon>Pezizomycotina</taxon>
        <taxon>Sordariomycetes</taxon>
        <taxon>Xylariomycetidae</taxon>
        <taxon>Xylariales</taxon>
        <taxon>Xylariaceae</taxon>
        <taxon>Xylaria</taxon>
    </lineage>
</organism>
<proteinExistence type="predicted"/>
<dbReference type="AlphaFoldDB" id="A0A553I8W6"/>
<name>A0A553I8W6_9PEZI</name>
<reference evidence="2" key="1">
    <citation type="submission" date="2019-06" db="EMBL/GenBank/DDBJ databases">
        <title>Draft genome sequence of the griseofulvin-producing fungus Xylaria cubensis strain G536.</title>
        <authorList>
            <person name="Mead M.E."/>
            <person name="Raja H.A."/>
            <person name="Steenwyk J.L."/>
            <person name="Knowles S.L."/>
            <person name="Oberlies N.H."/>
            <person name="Rokas A."/>
        </authorList>
    </citation>
    <scope>NUCLEOTIDE SEQUENCE [LARGE SCALE GENOMIC DNA]</scope>
    <source>
        <strain evidence="2">G536</strain>
    </source>
</reference>
<sequence>MPRNPVIWRRVGVACISTFTGLEPPCLILNGTIIPVAAGSGPQLLWLLDVDVLPGPYGFPGVTPQPANLDTADLKPQAHQGLFEGQVPLSEQEAPSLHTGQTHPRPRHSIASLIIILTVSFPPNETDNRSIMVICDKRARVKTRGMQTD</sequence>
<dbReference type="EMBL" id="VFLP01000010">
    <property type="protein sequence ID" value="TRX96644.1"/>
    <property type="molecule type" value="Genomic_DNA"/>
</dbReference>
<keyword evidence="2" id="KW-1185">Reference proteome</keyword>